<dbReference type="OrthoDB" id="2429894at2759"/>
<evidence type="ECO:0000313" key="1">
    <source>
        <dbReference type="EMBL" id="GES92406.1"/>
    </source>
</evidence>
<dbReference type="AlphaFoldDB" id="A0A8H3QUH8"/>
<sequence length="95" mass="11493">MSRIEKGFQEMFEECGYEIYEGRETIIEFVQTKEQKEAENRRLSVVELTEKIRDKYWNVEEMGNAEKTEAFISIKLWSVIYYYVVTIDISWAKFK</sequence>
<gene>
    <name evidence="1" type="ORF">RCL2_001918500</name>
</gene>
<evidence type="ECO:0000313" key="2">
    <source>
        <dbReference type="Proteomes" id="UP000615446"/>
    </source>
</evidence>
<dbReference type="Proteomes" id="UP000615446">
    <property type="component" value="Unassembled WGS sequence"/>
</dbReference>
<accession>A0A8H3QUH8</accession>
<organism evidence="1 2">
    <name type="scientific">Rhizophagus clarus</name>
    <dbReference type="NCBI Taxonomy" id="94130"/>
    <lineage>
        <taxon>Eukaryota</taxon>
        <taxon>Fungi</taxon>
        <taxon>Fungi incertae sedis</taxon>
        <taxon>Mucoromycota</taxon>
        <taxon>Glomeromycotina</taxon>
        <taxon>Glomeromycetes</taxon>
        <taxon>Glomerales</taxon>
        <taxon>Glomeraceae</taxon>
        <taxon>Rhizophagus</taxon>
    </lineage>
</organism>
<comment type="caution">
    <text evidence="1">The sequence shown here is derived from an EMBL/GenBank/DDBJ whole genome shotgun (WGS) entry which is preliminary data.</text>
</comment>
<proteinExistence type="predicted"/>
<dbReference type="EMBL" id="BLAL01000215">
    <property type="protein sequence ID" value="GES92406.1"/>
    <property type="molecule type" value="Genomic_DNA"/>
</dbReference>
<reference evidence="1" key="1">
    <citation type="submission" date="2019-10" db="EMBL/GenBank/DDBJ databases">
        <title>Conservation and host-specific expression of non-tandemly repeated heterogenous ribosome RNA gene in arbuscular mycorrhizal fungi.</title>
        <authorList>
            <person name="Maeda T."/>
            <person name="Kobayashi Y."/>
            <person name="Nakagawa T."/>
            <person name="Ezawa T."/>
            <person name="Yamaguchi K."/>
            <person name="Bino T."/>
            <person name="Nishimoto Y."/>
            <person name="Shigenobu S."/>
            <person name="Kawaguchi M."/>
        </authorList>
    </citation>
    <scope>NUCLEOTIDE SEQUENCE</scope>
    <source>
        <strain evidence="1">HR1</strain>
    </source>
</reference>
<name>A0A8H3QUH8_9GLOM</name>
<protein>
    <submittedName>
        <fullName evidence="1">Uncharacterized protein</fullName>
    </submittedName>
</protein>